<keyword evidence="8" id="KW-0472">Membrane</keyword>
<dbReference type="AlphaFoldDB" id="A0A0I9RNK9"/>
<dbReference type="GO" id="GO:0000155">
    <property type="term" value="F:phosphorelay sensor kinase activity"/>
    <property type="evidence" value="ECO:0007669"/>
    <property type="project" value="InterPro"/>
</dbReference>
<dbReference type="Gene3D" id="1.10.287.130">
    <property type="match status" value="1"/>
</dbReference>
<evidence type="ECO:0000259" key="9">
    <source>
        <dbReference type="PROSITE" id="PS50109"/>
    </source>
</evidence>
<dbReference type="EMBL" id="CP036546">
    <property type="protein sequence ID" value="QCQ45484.1"/>
    <property type="molecule type" value="Genomic_DNA"/>
</dbReference>
<dbReference type="InterPro" id="IPR004358">
    <property type="entry name" value="Sig_transdc_His_kin-like_C"/>
</dbReference>
<keyword evidence="7" id="KW-0902">Two-component regulatory system</keyword>
<dbReference type="InterPro" id="IPR035965">
    <property type="entry name" value="PAS-like_dom_sf"/>
</dbReference>
<evidence type="ECO:0000313" key="16">
    <source>
        <dbReference type="Proteomes" id="UP000028294"/>
    </source>
</evidence>
<evidence type="ECO:0000256" key="4">
    <source>
        <dbReference type="ARBA" id="ARBA00022741"/>
    </source>
</evidence>
<dbReference type="Proteomes" id="UP000266644">
    <property type="component" value="Unassembled WGS sequence"/>
</dbReference>
<dbReference type="Pfam" id="PF02518">
    <property type="entry name" value="HATPase_c"/>
    <property type="match status" value="1"/>
</dbReference>
<dbReference type="EMBL" id="QRZH01000006">
    <property type="protein sequence ID" value="RGV55065.1"/>
    <property type="molecule type" value="Genomic_DNA"/>
</dbReference>
<evidence type="ECO:0000256" key="7">
    <source>
        <dbReference type="ARBA" id="ARBA00023012"/>
    </source>
</evidence>
<evidence type="ECO:0000313" key="18">
    <source>
        <dbReference type="Proteomes" id="UP000266644"/>
    </source>
</evidence>
<sequence>MIFSRRIYFIILLHIVLILATAGAGLWLILSGTGYIIGSILLLCSLFQIGALTRRLNTFNRKIKLFFDAVQDKDNMLYFPEVNVSKEQEQLNRSLNRLNDLLARTKGENQKQEHFYRSLLEEVPSGVLAWDASGRIITANSAAFSLLKCNRLYTEMQLAQLLNATGIRDSLSISRKEMILEGETITILSIKDIGDELSDKESESWSKLTHVLTHEIMNTIAPIISLSQTLSAYPDINEKSARGLRIIQTQSERLMEFTESFRHLSYLPHPEKKRFSLTDMLRNLEELLQSDFRERGIHFVLQSTPDSIETDGDANQLSQVFLNLLKNAMQALEGQTEGRIILRLQQADRLLIEIEDNGPGIPEEIREQIFIPFFTTKAEGSGIGLSLCKQIIRQHDGHLSIRKSRPGQTIFSIDLPQD</sequence>
<reference evidence="16 17" key="3">
    <citation type="submission" date="2019-03" db="EMBL/GenBank/DDBJ databases">
        <title>Complete genome assembly of MDR B. fragilis.</title>
        <authorList>
            <person name="Sydenham T.V."/>
            <person name="Hasman H."/>
            <person name="Justesen U.S."/>
        </authorList>
    </citation>
    <scope>NUCLEOTIDE SEQUENCE [LARGE SCALE GENOMIC DNA]</scope>
    <source>
        <strain evidence="12 16">DCMOUH0067B</strain>
        <strain evidence="13 17">DCMSKEJBY0001B</strain>
    </source>
</reference>
<dbReference type="EC" id="2.7.13.3" evidence="2"/>
<dbReference type="Pfam" id="PF13188">
    <property type="entry name" value="PAS_8"/>
    <property type="match status" value="1"/>
</dbReference>
<gene>
    <name evidence="15" type="ORF">DW228_04625</name>
    <name evidence="14" type="ORF">DWW08_09330</name>
    <name evidence="13" type="ORF">EC80_011810</name>
    <name evidence="12" type="ORF">IA74_011000</name>
    <name evidence="11" type="ORF">O1433_15815</name>
</gene>
<evidence type="ECO:0000313" key="13">
    <source>
        <dbReference type="EMBL" id="QCQ45484.1"/>
    </source>
</evidence>
<feature type="domain" description="Histidine kinase" evidence="9">
    <location>
        <begin position="211"/>
        <end position="418"/>
    </location>
</feature>
<protein>
    <recommendedName>
        <fullName evidence="2">histidine kinase</fullName>
        <ecNumber evidence="2">2.7.13.3</ecNumber>
    </recommendedName>
</protein>
<dbReference type="Gene3D" id="3.30.450.20">
    <property type="entry name" value="PAS domain"/>
    <property type="match status" value="1"/>
</dbReference>
<dbReference type="PROSITE" id="PS50112">
    <property type="entry name" value="PAS"/>
    <property type="match status" value="1"/>
</dbReference>
<keyword evidence="4" id="KW-0547">Nucleotide-binding</keyword>
<evidence type="ECO:0000256" key="2">
    <source>
        <dbReference type="ARBA" id="ARBA00012438"/>
    </source>
</evidence>
<dbReference type="EMBL" id="CP036553">
    <property type="protein sequence ID" value="QCQ36597.1"/>
    <property type="molecule type" value="Genomic_DNA"/>
</dbReference>
<keyword evidence="8" id="KW-0812">Transmembrane</keyword>
<dbReference type="InterPro" id="IPR003594">
    <property type="entry name" value="HATPase_dom"/>
</dbReference>
<feature type="transmembrane region" description="Helical" evidence="8">
    <location>
        <begin position="35"/>
        <end position="53"/>
    </location>
</feature>
<evidence type="ECO:0000256" key="1">
    <source>
        <dbReference type="ARBA" id="ARBA00000085"/>
    </source>
</evidence>
<organism evidence="15 18">
    <name type="scientific">Bacteroides fragilis</name>
    <dbReference type="NCBI Taxonomy" id="817"/>
    <lineage>
        <taxon>Bacteria</taxon>
        <taxon>Pseudomonadati</taxon>
        <taxon>Bacteroidota</taxon>
        <taxon>Bacteroidia</taxon>
        <taxon>Bacteroidales</taxon>
        <taxon>Bacteroidaceae</taxon>
        <taxon>Bacteroides</taxon>
    </lineage>
</organism>
<name>A0A0I9RNK9_BACFG</name>
<dbReference type="Proteomes" id="UP000036847">
    <property type="component" value="Chromosome"/>
</dbReference>
<dbReference type="InterPro" id="IPR036097">
    <property type="entry name" value="HisK_dim/P_sf"/>
</dbReference>
<dbReference type="InterPro" id="IPR000014">
    <property type="entry name" value="PAS"/>
</dbReference>
<dbReference type="Proteomes" id="UP000286270">
    <property type="component" value="Unassembled WGS sequence"/>
</dbReference>
<feature type="transmembrane region" description="Helical" evidence="8">
    <location>
        <begin position="7"/>
        <end position="29"/>
    </location>
</feature>
<dbReference type="RefSeq" id="WP_005809155.1">
    <property type="nucleotide sequence ID" value="NZ_CABJEQ010000014.1"/>
</dbReference>
<keyword evidence="6 11" id="KW-0067">ATP-binding</keyword>
<dbReference type="PANTHER" id="PTHR43065">
    <property type="entry name" value="SENSOR HISTIDINE KINASE"/>
    <property type="match status" value="1"/>
</dbReference>
<dbReference type="Proteomes" id="UP000028294">
    <property type="component" value="Chromosome"/>
</dbReference>
<evidence type="ECO:0000313" key="12">
    <source>
        <dbReference type="EMBL" id="QCQ36597.1"/>
    </source>
</evidence>
<dbReference type="PROSITE" id="PS50109">
    <property type="entry name" value="HIS_KIN"/>
    <property type="match status" value="1"/>
</dbReference>
<keyword evidence="8" id="KW-1133">Transmembrane helix</keyword>
<evidence type="ECO:0000259" key="10">
    <source>
        <dbReference type="PROSITE" id="PS50112"/>
    </source>
</evidence>
<evidence type="ECO:0000313" key="17">
    <source>
        <dbReference type="Proteomes" id="UP000036847"/>
    </source>
</evidence>
<evidence type="ECO:0000256" key="6">
    <source>
        <dbReference type="ARBA" id="ARBA00022840"/>
    </source>
</evidence>
<dbReference type="Gene3D" id="3.30.565.10">
    <property type="entry name" value="Histidine kinase-like ATPase, C-terminal domain"/>
    <property type="match status" value="1"/>
</dbReference>
<dbReference type="PRINTS" id="PR00344">
    <property type="entry name" value="BCTRLSENSOR"/>
</dbReference>
<evidence type="ECO:0000313" key="11">
    <source>
        <dbReference type="EMBL" id="MCZ2688965.1"/>
    </source>
</evidence>
<evidence type="ECO:0000256" key="8">
    <source>
        <dbReference type="SAM" id="Phobius"/>
    </source>
</evidence>
<dbReference type="OrthoDB" id="1931120at2"/>
<dbReference type="InterPro" id="IPR036890">
    <property type="entry name" value="HATPase_C_sf"/>
</dbReference>
<reference evidence="13" key="1">
    <citation type="book" date="2014" name="THE 24TH EUROPEAN CONGRESS OF CLINICAL MICROBIOLOGY AND INFECTIOUS DISEASES" publisher="ECCMID 2014" city="Barcelona, Spain">
        <title>Identification of resistance genes in three multidrug-resistant Bacteroides fragilis isolates by whole genome sequencing.</title>
        <editorList>
            <person name="Unknown"/>
            <person name="A."/>
        </editorList>
        <authorList>
            <person name="Sydenham T.V."/>
            <person name="Hasman H."/>
            <person name="Wang M."/>
            <person name="Soki J."/>
            <person name="Nagy E."/>
            <person name="Justesen U.S."/>
        </authorList>
    </citation>
    <scope>NUCLEOTIDE SEQUENCE</scope>
    <source>
        <strain evidence="13">DCMSKEJBY0001B</strain>
    </source>
</reference>
<evidence type="ECO:0000256" key="5">
    <source>
        <dbReference type="ARBA" id="ARBA00022777"/>
    </source>
</evidence>
<dbReference type="SUPFAM" id="SSF55785">
    <property type="entry name" value="PYP-like sensor domain (PAS domain)"/>
    <property type="match status" value="1"/>
</dbReference>
<dbReference type="SUPFAM" id="SSF47384">
    <property type="entry name" value="Homodimeric domain of signal transducing histidine kinase"/>
    <property type="match status" value="1"/>
</dbReference>
<reference evidence="11" key="4">
    <citation type="submission" date="2022-12" db="EMBL/GenBank/DDBJ databases">
        <title>Development of a Multilocus Sequence Typing Scheme for Bacteroides fragilis Based on Whole Genome Sequencing Data and Clinical Application.</title>
        <authorList>
            <person name="Nielsen F.D."/>
            <person name="Justesen U.S."/>
        </authorList>
    </citation>
    <scope>NUCLEOTIDE SEQUENCE</scope>
    <source>
        <strain evidence="11">BF_AM_ODE_DK_2015_4</strain>
    </source>
</reference>
<evidence type="ECO:0000256" key="3">
    <source>
        <dbReference type="ARBA" id="ARBA00022679"/>
    </source>
</evidence>
<dbReference type="InterPro" id="IPR005467">
    <property type="entry name" value="His_kinase_dom"/>
</dbReference>
<dbReference type="SMART" id="SM00387">
    <property type="entry name" value="HATPase_c"/>
    <property type="match status" value="1"/>
</dbReference>
<dbReference type="GO" id="GO:0005524">
    <property type="term" value="F:ATP binding"/>
    <property type="evidence" value="ECO:0007669"/>
    <property type="project" value="UniProtKB-KW"/>
</dbReference>
<proteinExistence type="predicted"/>
<evidence type="ECO:0000313" key="15">
    <source>
        <dbReference type="EMBL" id="RHH14849.1"/>
    </source>
</evidence>
<evidence type="ECO:0000313" key="19">
    <source>
        <dbReference type="Proteomes" id="UP000286270"/>
    </source>
</evidence>
<dbReference type="Proteomes" id="UP001079672">
    <property type="component" value="Unassembled WGS sequence"/>
</dbReference>
<dbReference type="SUPFAM" id="SSF55874">
    <property type="entry name" value="ATPase domain of HSP90 chaperone/DNA topoisomerase II/histidine kinase"/>
    <property type="match status" value="1"/>
</dbReference>
<dbReference type="EMBL" id="QRJE01000006">
    <property type="protein sequence ID" value="RHH14849.1"/>
    <property type="molecule type" value="Genomic_DNA"/>
</dbReference>
<evidence type="ECO:0000313" key="14">
    <source>
        <dbReference type="EMBL" id="RGV55065.1"/>
    </source>
</evidence>
<feature type="domain" description="PAS" evidence="10">
    <location>
        <begin position="112"/>
        <end position="147"/>
    </location>
</feature>
<comment type="catalytic activity">
    <reaction evidence="1">
        <text>ATP + protein L-histidine = ADP + protein N-phospho-L-histidine.</text>
        <dbReference type="EC" id="2.7.13.3"/>
    </reaction>
</comment>
<dbReference type="PANTHER" id="PTHR43065:SF46">
    <property type="entry name" value="C4-DICARBOXYLATE TRANSPORT SENSOR PROTEIN DCTB"/>
    <property type="match status" value="1"/>
</dbReference>
<reference evidence="18 19" key="2">
    <citation type="submission" date="2018-08" db="EMBL/GenBank/DDBJ databases">
        <title>A genome reference for cultivated species of the human gut microbiota.</title>
        <authorList>
            <person name="Zou Y."/>
            <person name="Xue W."/>
            <person name="Luo G."/>
        </authorList>
    </citation>
    <scope>NUCLEOTIDE SEQUENCE [LARGE SCALE GENOMIC DNA]</scope>
    <source>
        <strain evidence="14 19">AF14-26</strain>
        <strain evidence="15 18">AM18-6</strain>
    </source>
</reference>
<keyword evidence="5" id="KW-0418">Kinase</keyword>
<accession>A0A0I9RNK9</accession>
<keyword evidence="3" id="KW-0808">Transferase</keyword>
<dbReference type="EMBL" id="JAPTZU010000010">
    <property type="protein sequence ID" value="MCZ2688965.1"/>
    <property type="molecule type" value="Genomic_DNA"/>
</dbReference>